<evidence type="ECO:0000313" key="2">
    <source>
        <dbReference type="EMBL" id="GIY31281.1"/>
    </source>
</evidence>
<keyword evidence="3" id="KW-1185">Reference proteome</keyword>
<protein>
    <submittedName>
        <fullName evidence="2">Uncharacterized protein</fullName>
    </submittedName>
</protein>
<evidence type="ECO:0000313" key="3">
    <source>
        <dbReference type="Proteomes" id="UP001054945"/>
    </source>
</evidence>
<dbReference type="Proteomes" id="UP001054945">
    <property type="component" value="Unassembled WGS sequence"/>
</dbReference>
<dbReference type="AlphaFoldDB" id="A0AAV4SDN2"/>
<comment type="caution">
    <text evidence="2">The sequence shown here is derived from an EMBL/GenBank/DDBJ whole genome shotgun (WGS) entry which is preliminary data.</text>
</comment>
<feature type="region of interest" description="Disordered" evidence="1">
    <location>
        <begin position="1"/>
        <end position="32"/>
    </location>
</feature>
<feature type="compositionally biased region" description="Polar residues" evidence="1">
    <location>
        <begin position="1"/>
        <end position="12"/>
    </location>
</feature>
<accession>A0AAV4SDN2</accession>
<name>A0AAV4SDN2_CAEEX</name>
<gene>
    <name evidence="2" type="ORF">CEXT_270591</name>
</gene>
<proteinExistence type="predicted"/>
<reference evidence="2 3" key="1">
    <citation type="submission" date="2021-06" db="EMBL/GenBank/DDBJ databases">
        <title>Caerostris extrusa draft genome.</title>
        <authorList>
            <person name="Kono N."/>
            <person name="Arakawa K."/>
        </authorList>
    </citation>
    <scope>NUCLEOTIDE SEQUENCE [LARGE SCALE GENOMIC DNA]</scope>
</reference>
<sequence>MGGRDSPTNIGKNTKFGPQDNHRLLFAPKRPPPNECPTPDEILMNGSLCCQTEYFPEMNVAKRLQSRLREIANNKCPGIVSDYIMYCMCTCESIKRLGSLMIHYTQ</sequence>
<dbReference type="EMBL" id="BPLR01009353">
    <property type="protein sequence ID" value="GIY31281.1"/>
    <property type="molecule type" value="Genomic_DNA"/>
</dbReference>
<evidence type="ECO:0000256" key="1">
    <source>
        <dbReference type="SAM" id="MobiDB-lite"/>
    </source>
</evidence>
<organism evidence="2 3">
    <name type="scientific">Caerostris extrusa</name>
    <name type="common">Bark spider</name>
    <name type="synonym">Caerostris bankana</name>
    <dbReference type="NCBI Taxonomy" id="172846"/>
    <lineage>
        <taxon>Eukaryota</taxon>
        <taxon>Metazoa</taxon>
        <taxon>Ecdysozoa</taxon>
        <taxon>Arthropoda</taxon>
        <taxon>Chelicerata</taxon>
        <taxon>Arachnida</taxon>
        <taxon>Araneae</taxon>
        <taxon>Araneomorphae</taxon>
        <taxon>Entelegynae</taxon>
        <taxon>Araneoidea</taxon>
        <taxon>Araneidae</taxon>
        <taxon>Caerostris</taxon>
    </lineage>
</organism>